<dbReference type="AlphaFoldDB" id="E6PD62"/>
<comment type="caution">
    <text evidence="2">The sequence shown here is derived from an EMBL/GenBank/DDBJ whole genome shotgun (WGS) entry which is preliminary data.</text>
</comment>
<accession>E6PD62</accession>
<dbReference type="EMBL" id="CABL01000001">
    <property type="protein sequence ID" value="CBH74397.1"/>
    <property type="molecule type" value="Genomic_DNA"/>
</dbReference>
<protein>
    <recommendedName>
        <fullName evidence="1">SpoVT-AbrB domain-containing protein</fullName>
    </recommendedName>
</protein>
<dbReference type="GO" id="GO:0003677">
    <property type="term" value="F:DNA binding"/>
    <property type="evidence" value="ECO:0007669"/>
    <property type="project" value="InterPro"/>
</dbReference>
<organism evidence="2">
    <name type="scientific">mine drainage metagenome</name>
    <dbReference type="NCBI Taxonomy" id="410659"/>
    <lineage>
        <taxon>unclassified sequences</taxon>
        <taxon>metagenomes</taxon>
        <taxon>ecological metagenomes</taxon>
    </lineage>
</organism>
<dbReference type="Pfam" id="PF04014">
    <property type="entry name" value="MazE_antitoxin"/>
    <property type="match status" value="1"/>
</dbReference>
<evidence type="ECO:0000313" key="2">
    <source>
        <dbReference type="EMBL" id="CBH74397.1"/>
    </source>
</evidence>
<reference evidence="2" key="1">
    <citation type="submission" date="2009-10" db="EMBL/GenBank/DDBJ databases">
        <title>Diversity of trophic interactions inside an arsenic-rich microbial ecosystem.</title>
        <authorList>
            <person name="Bertin P.N."/>
            <person name="Heinrich-Salmeron A."/>
            <person name="Pelletier E."/>
            <person name="Goulhen-Chollet F."/>
            <person name="Arsene-Ploetze F."/>
            <person name="Gallien S."/>
            <person name="Calteau A."/>
            <person name="Vallenet D."/>
            <person name="Casiot C."/>
            <person name="Chane-Woon-Ming B."/>
            <person name="Giloteaux L."/>
            <person name="Barakat M."/>
            <person name="Bonnefoy V."/>
            <person name="Bruneel O."/>
            <person name="Chandler M."/>
            <person name="Cleiss J."/>
            <person name="Duran R."/>
            <person name="Elbaz-Poulichet F."/>
            <person name="Fonknechten N."/>
            <person name="Lauga B."/>
            <person name="Mornico D."/>
            <person name="Ortet P."/>
            <person name="Schaeffer C."/>
            <person name="Siguier P."/>
            <person name="Alexander Thil Smith A."/>
            <person name="Van Dorsselaer A."/>
            <person name="Weissenbach J."/>
            <person name="Medigue C."/>
            <person name="Le Paslier D."/>
        </authorList>
    </citation>
    <scope>NUCLEOTIDE SEQUENCE</scope>
</reference>
<sequence length="71" mass="7524">MTLPKGVSALLNVGPGDSIRFEVGEDGSIVLLPPSVRERLAPLVGRNRRGGGKTPAAIDAEVREMRGDIEE</sequence>
<evidence type="ECO:0000259" key="1">
    <source>
        <dbReference type="Pfam" id="PF04014"/>
    </source>
</evidence>
<name>E6PD62_9ZZZZ</name>
<feature type="domain" description="SpoVT-AbrB" evidence="1">
    <location>
        <begin position="1"/>
        <end position="34"/>
    </location>
</feature>
<dbReference type="InterPro" id="IPR007159">
    <property type="entry name" value="SpoVT-AbrB_dom"/>
</dbReference>
<gene>
    <name evidence="2" type="ORF">CARN1_2284</name>
</gene>
<proteinExistence type="predicted"/>